<dbReference type="SUPFAM" id="SSF56214">
    <property type="entry name" value="4'-phosphopantetheinyl transferase"/>
    <property type="match status" value="2"/>
</dbReference>
<comment type="caution">
    <text evidence="4">The sequence shown here is derived from an EMBL/GenBank/DDBJ whole genome shotgun (WGS) entry which is preliminary data.</text>
</comment>
<accession>A0ABW1Q752</accession>
<dbReference type="Gene3D" id="3.90.470.20">
    <property type="entry name" value="4'-phosphopantetheinyl transferase domain"/>
    <property type="match status" value="1"/>
</dbReference>
<gene>
    <name evidence="4" type="primary">acpT</name>
    <name evidence="4" type="ORF">ACFPZP_23580</name>
</gene>
<evidence type="ECO:0000256" key="1">
    <source>
        <dbReference type="ARBA" id="ARBA00010990"/>
    </source>
</evidence>
<keyword evidence="2 4" id="KW-0808">Transferase</keyword>
<comment type="similarity">
    <text evidence="1">Belongs to the P-Pant transferase superfamily. Gsp/Sfp/HetI/AcpT family.</text>
</comment>
<dbReference type="Proteomes" id="UP001596169">
    <property type="component" value="Unassembled WGS sequence"/>
</dbReference>
<dbReference type="PANTHER" id="PTHR12215">
    <property type="entry name" value="PHOSPHOPANTETHEINE TRANSFERASE"/>
    <property type="match status" value="1"/>
</dbReference>
<dbReference type="Pfam" id="PF01648">
    <property type="entry name" value="ACPS"/>
    <property type="match status" value="1"/>
</dbReference>
<dbReference type="EC" id="2.7.8.7" evidence="4"/>
<dbReference type="InterPro" id="IPR008278">
    <property type="entry name" value="4-PPantetheinyl_Trfase_dom"/>
</dbReference>
<evidence type="ECO:0000313" key="4">
    <source>
        <dbReference type="EMBL" id="MFC6124033.1"/>
    </source>
</evidence>
<dbReference type="GO" id="GO:0008897">
    <property type="term" value="F:holo-[acyl-carrier-protein] synthase activity"/>
    <property type="evidence" value="ECO:0007669"/>
    <property type="project" value="UniProtKB-EC"/>
</dbReference>
<dbReference type="NCBIfam" id="NF007676">
    <property type="entry name" value="PRK10351.1"/>
    <property type="match status" value="1"/>
</dbReference>
<dbReference type="InterPro" id="IPR037143">
    <property type="entry name" value="4-PPantetheinyl_Trfase_dom_sf"/>
</dbReference>
<evidence type="ECO:0000313" key="5">
    <source>
        <dbReference type="Proteomes" id="UP001596169"/>
    </source>
</evidence>
<evidence type="ECO:0000259" key="3">
    <source>
        <dbReference type="Pfam" id="PF01648"/>
    </source>
</evidence>
<reference evidence="5" key="1">
    <citation type="journal article" date="2019" name="Int. J. Syst. Evol. Microbiol.">
        <title>The Global Catalogue of Microorganisms (GCM) 10K type strain sequencing project: providing services to taxonomists for standard genome sequencing and annotation.</title>
        <authorList>
            <consortium name="The Broad Institute Genomics Platform"/>
            <consortium name="The Broad Institute Genome Sequencing Center for Infectious Disease"/>
            <person name="Wu L."/>
            <person name="Ma J."/>
        </authorList>
    </citation>
    <scope>NUCLEOTIDE SEQUENCE [LARGE SCALE GENOMIC DNA]</scope>
    <source>
        <strain evidence="5">JCM30009</strain>
    </source>
</reference>
<name>A0ABW1Q752_9ENTR</name>
<evidence type="ECO:0000256" key="2">
    <source>
        <dbReference type="ARBA" id="ARBA00022679"/>
    </source>
</evidence>
<organism evidence="4 5">
    <name type="scientific">Citrobacter bitternis</name>
    <dbReference type="NCBI Taxonomy" id="1585982"/>
    <lineage>
        <taxon>Bacteria</taxon>
        <taxon>Pseudomonadati</taxon>
        <taxon>Pseudomonadota</taxon>
        <taxon>Gammaproteobacteria</taxon>
        <taxon>Enterobacterales</taxon>
        <taxon>Enterobacteriaceae</taxon>
        <taxon>Citrobacter</taxon>
    </lineage>
</organism>
<dbReference type="InterPro" id="IPR050559">
    <property type="entry name" value="P-Pant_transferase_sf"/>
</dbReference>
<dbReference type="PANTHER" id="PTHR12215:SF10">
    <property type="entry name" value="L-AMINOADIPATE-SEMIALDEHYDE DEHYDROGENASE-PHOSPHOPANTETHEINYL TRANSFERASE"/>
    <property type="match status" value="1"/>
</dbReference>
<dbReference type="RefSeq" id="WP_108700665.1">
    <property type="nucleotide sequence ID" value="NZ_JBHSRG010000014.1"/>
</dbReference>
<proteinExistence type="inferred from homology"/>
<sequence>MLRVGMGKVSVLSEMAPSALRQQVPERPHRASWLAGRVLLSTLLSPACVPVIVYGRNGKPYFEENIPLWFNISHSGDDIAIVVSDEGEVGCDLEVIRPRKNVQRIAHAMFTDAEQQELASADEAQQSCIFWRIWTRKEAILKQCGSSVWQMNTLDSHEGFFISQFCLADSLVLAVCTAHPHQLTPRDFSFPGYIDALLPTDKIIRLQ</sequence>
<dbReference type="EMBL" id="JBHSRG010000014">
    <property type="protein sequence ID" value="MFC6124033.1"/>
    <property type="molecule type" value="Genomic_DNA"/>
</dbReference>
<feature type="domain" description="4'-phosphopantetheinyl transferase" evidence="3">
    <location>
        <begin position="89"/>
        <end position="150"/>
    </location>
</feature>
<keyword evidence="5" id="KW-1185">Reference proteome</keyword>
<protein>
    <submittedName>
        <fullName evidence="4">4'-phosphopantetheinyl transferase AcpT</fullName>
        <ecNumber evidence="4">2.7.8.7</ecNumber>
    </submittedName>
</protein>